<proteinExistence type="predicted"/>
<gene>
    <name evidence="4" type="ORF">J4573_35875</name>
</gene>
<dbReference type="PANTHER" id="PTHR43861">
    <property type="entry name" value="TRANS-ACONITATE 2-METHYLTRANSFERASE-RELATED"/>
    <property type="match status" value="1"/>
</dbReference>
<dbReference type="GO" id="GO:0032259">
    <property type="term" value="P:methylation"/>
    <property type="evidence" value="ECO:0007669"/>
    <property type="project" value="UniProtKB-KW"/>
</dbReference>
<dbReference type="InterPro" id="IPR029063">
    <property type="entry name" value="SAM-dependent_MTases_sf"/>
</dbReference>
<accession>A0A939PGN9</accession>
<keyword evidence="1 4" id="KW-0489">Methyltransferase</keyword>
<dbReference type="RefSeq" id="WP_208260530.1">
    <property type="nucleotide sequence ID" value="NZ_JAGEOJ010000016.1"/>
</dbReference>
<dbReference type="Gene3D" id="3.40.50.150">
    <property type="entry name" value="Vaccinia Virus protein VP39"/>
    <property type="match status" value="1"/>
</dbReference>
<evidence type="ECO:0000313" key="5">
    <source>
        <dbReference type="Proteomes" id="UP000669179"/>
    </source>
</evidence>
<dbReference type="InterPro" id="IPR041698">
    <property type="entry name" value="Methyltransf_25"/>
</dbReference>
<dbReference type="SUPFAM" id="SSF53335">
    <property type="entry name" value="S-adenosyl-L-methionine-dependent methyltransferases"/>
    <property type="match status" value="1"/>
</dbReference>
<evidence type="ECO:0000259" key="3">
    <source>
        <dbReference type="Pfam" id="PF13649"/>
    </source>
</evidence>
<dbReference type="PANTHER" id="PTHR43861:SF1">
    <property type="entry name" value="TRANS-ACONITATE 2-METHYLTRANSFERASE"/>
    <property type="match status" value="1"/>
</dbReference>
<keyword evidence="2" id="KW-0808">Transferase</keyword>
<dbReference type="GO" id="GO:0008168">
    <property type="term" value="F:methyltransferase activity"/>
    <property type="evidence" value="ECO:0007669"/>
    <property type="project" value="UniProtKB-KW"/>
</dbReference>
<name>A0A939PGN9_9ACTN</name>
<sequence>MLSQVVEGGVMEEEFLRATRASYDLMAGEFAEWIEGELAVKPLDRAMLRGFAELVRGPVADVGCGSGRITGFLVELGVDAFGIDLSPELVRLCRESYPGLRFEVGSMLDLGLEPGALGGIVAWYSIIHVPQERLAGVFGGFFEALGVGGYLLVAFQVGDSVEHRTRAGSHAVDLEFHHRQPEDVAGLLERAGFEVRARLVREADAGDYPEDSPQAFLLAVRPA</sequence>
<reference evidence="4" key="1">
    <citation type="submission" date="2021-03" db="EMBL/GenBank/DDBJ databases">
        <authorList>
            <person name="Kanchanasin P."/>
            <person name="Saeng-In P."/>
            <person name="Phongsopitanun W."/>
            <person name="Yuki M."/>
            <person name="Kudo T."/>
            <person name="Ohkuma M."/>
            <person name="Tanasupawat S."/>
        </authorList>
    </citation>
    <scope>NUCLEOTIDE SEQUENCE</scope>
    <source>
        <strain evidence="4">GKU 128</strain>
    </source>
</reference>
<organism evidence="4 5">
    <name type="scientific">Actinomadura barringtoniae</name>
    <dbReference type="NCBI Taxonomy" id="1427535"/>
    <lineage>
        <taxon>Bacteria</taxon>
        <taxon>Bacillati</taxon>
        <taxon>Actinomycetota</taxon>
        <taxon>Actinomycetes</taxon>
        <taxon>Streptosporangiales</taxon>
        <taxon>Thermomonosporaceae</taxon>
        <taxon>Actinomadura</taxon>
    </lineage>
</organism>
<dbReference type="Pfam" id="PF13649">
    <property type="entry name" value="Methyltransf_25"/>
    <property type="match status" value="1"/>
</dbReference>
<evidence type="ECO:0000256" key="2">
    <source>
        <dbReference type="ARBA" id="ARBA00022679"/>
    </source>
</evidence>
<comment type="caution">
    <text evidence="4">The sequence shown here is derived from an EMBL/GenBank/DDBJ whole genome shotgun (WGS) entry which is preliminary data.</text>
</comment>
<dbReference type="Proteomes" id="UP000669179">
    <property type="component" value="Unassembled WGS sequence"/>
</dbReference>
<dbReference type="CDD" id="cd02440">
    <property type="entry name" value="AdoMet_MTases"/>
    <property type="match status" value="1"/>
</dbReference>
<evidence type="ECO:0000256" key="1">
    <source>
        <dbReference type="ARBA" id="ARBA00022603"/>
    </source>
</evidence>
<feature type="domain" description="Methyltransferase" evidence="3">
    <location>
        <begin position="59"/>
        <end position="149"/>
    </location>
</feature>
<dbReference type="AlphaFoldDB" id="A0A939PGN9"/>
<dbReference type="EMBL" id="JAGEOJ010000016">
    <property type="protein sequence ID" value="MBO2452517.1"/>
    <property type="molecule type" value="Genomic_DNA"/>
</dbReference>
<evidence type="ECO:0000313" key="4">
    <source>
        <dbReference type="EMBL" id="MBO2452517.1"/>
    </source>
</evidence>
<protein>
    <submittedName>
        <fullName evidence="4">Class I SAM-dependent methyltransferase</fullName>
    </submittedName>
</protein>
<keyword evidence="5" id="KW-1185">Reference proteome</keyword>